<evidence type="ECO:0000313" key="3">
    <source>
        <dbReference type="Proteomes" id="UP001195769"/>
    </source>
</evidence>
<gene>
    <name evidence="2" type="ORF">F5891DRAFT_144739</name>
</gene>
<keyword evidence="3" id="KW-1185">Reference proteome</keyword>
<evidence type="ECO:0000259" key="1">
    <source>
        <dbReference type="Pfam" id="PF20209"/>
    </source>
</evidence>
<protein>
    <recommendedName>
        <fullName evidence="1">DUF6570 domain-containing protein</fullName>
    </recommendedName>
</protein>
<organism evidence="2 3">
    <name type="scientific">Suillus fuscotomentosus</name>
    <dbReference type="NCBI Taxonomy" id="1912939"/>
    <lineage>
        <taxon>Eukaryota</taxon>
        <taxon>Fungi</taxon>
        <taxon>Dikarya</taxon>
        <taxon>Basidiomycota</taxon>
        <taxon>Agaricomycotina</taxon>
        <taxon>Agaricomycetes</taxon>
        <taxon>Agaricomycetidae</taxon>
        <taxon>Boletales</taxon>
        <taxon>Suillineae</taxon>
        <taxon>Suillaceae</taxon>
        <taxon>Suillus</taxon>
    </lineage>
</organism>
<accession>A0AAD4HM08</accession>
<dbReference type="GeneID" id="64664955"/>
<name>A0AAD4HM08_9AGAM</name>
<dbReference type="RefSeq" id="XP_041228200.1">
    <property type="nucleotide sequence ID" value="XM_041370657.1"/>
</dbReference>
<reference evidence="2" key="1">
    <citation type="journal article" date="2020" name="New Phytol.">
        <title>Comparative genomics reveals dynamic genome evolution in host specialist ectomycorrhizal fungi.</title>
        <authorList>
            <person name="Lofgren L.A."/>
            <person name="Nguyen N.H."/>
            <person name="Vilgalys R."/>
            <person name="Ruytinx J."/>
            <person name="Liao H.L."/>
            <person name="Branco S."/>
            <person name="Kuo A."/>
            <person name="LaButti K."/>
            <person name="Lipzen A."/>
            <person name="Andreopoulos W."/>
            <person name="Pangilinan J."/>
            <person name="Riley R."/>
            <person name="Hundley H."/>
            <person name="Na H."/>
            <person name="Barry K."/>
            <person name="Grigoriev I.V."/>
            <person name="Stajich J.E."/>
            <person name="Kennedy P.G."/>
        </authorList>
    </citation>
    <scope>NUCLEOTIDE SEQUENCE</scope>
    <source>
        <strain evidence="2">FC203</strain>
    </source>
</reference>
<dbReference type="AlphaFoldDB" id="A0AAD4HM08"/>
<dbReference type="Proteomes" id="UP001195769">
    <property type="component" value="Unassembled WGS sequence"/>
</dbReference>
<evidence type="ECO:0000313" key="2">
    <source>
        <dbReference type="EMBL" id="KAG1902625.1"/>
    </source>
</evidence>
<dbReference type="InterPro" id="IPR046700">
    <property type="entry name" value="DUF6570"/>
</dbReference>
<proteinExistence type="predicted"/>
<dbReference type="Pfam" id="PF20209">
    <property type="entry name" value="DUF6570"/>
    <property type="match status" value="1"/>
</dbReference>
<dbReference type="EMBL" id="JABBWK010000016">
    <property type="protein sequence ID" value="KAG1902625.1"/>
    <property type="molecule type" value="Genomic_DNA"/>
</dbReference>
<feature type="domain" description="DUF6570" evidence="1">
    <location>
        <begin position="4"/>
        <end position="84"/>
    </location>
</feature>
<sequence length="93" mass="10409">MIYSTTAHVMRLFQLSDLLQPKVFHGNICAYDMNVVSTASVLPQTPADVNGVSSIVFVCPGKFKPEQMGPMFRVRKNKIWSFLLVEASQLSVF</sequence>
<comment type="caution">
    <text evidence="2">The sequence shown here is derived from an EMBL/GenBank/DDBJ whole genome shotgun (WGS) entry which is preliminary data.</text>
</comment>